<evidence type="ECO:0000259" key="1">
    <source>
        <dbReference type="Pfam" id="PF16073"/>
    </source>
</evidence>
<dbReference type="EMBL" id="JANJYJ010000914">
    <property type="protein sequence ID" value="KAK3170452.1"/>
    <property type="molecule type" value="Genomic_DNA"/>
</dbReference>
<dbReference type="InterPro" id="IPR032088">
    <property type="entry name" value="SAT"/>
</dbReference>
<comment type="caution">
    <text evidence="2">The sequence shown here is derived from an EMBL/GenBank/DDBJ whole genome shotgun (WGS) entry which is preliminary data.</text>
</comment>
<feature type="domain" description="Starter acyltransferase (SAT)" evidence="1">
    <location>
        <begin position="4"/>
        <end position="91"/>
    </location>
</feature>
<name>A0AAD9Z5Y7_9ROSI</name>
<sequence>MEVYVFGDQTADCRAFFAKVFTRKDDVLLQSFLEKASEAVKAEQRIRTHQSPAVPNFSTIQELVNRHCNSVCKDAAIESALMCISQFAHFIG</sequence>
<evidence type="ECO:0000313" key="3">
    <source>
        <dbReference type="Proteomes" id="UP001281410"/>
    </source>
</evidence>
<organism evidence="2 3">
    <name type="scientific">Dipteronia sinensis</name>
    <dbReference type="NCBI Taxonomy" id="43782"/>
    <lineage>
        <taxon>Eukaryota</taxon>
        <taxon>Viridiplantae</taxon>
        <taxon>Streptophyta</taxon>
        <taxon>Embryophyta</taxon>
        <taxon>Tracheophyta</taxon>
        <taxon>Spermatophyta</taxon>
        <taxon>Magnoliopsida</taxon>
        <taxon>eudicotyledons</taxon>
        <taxon>Gunneridae</taxon>
        <taxon>Pentapetalae</taxon>
        <taxon>rosids</taxon>
        <taxon>malvids</taxon>
        <taxon>Sapindales</taxon>
        <taxon>Sapindaceae</taxon>
        <taxon>Hippocastanoideae</taxon>
        <taxon>Acereae</taxon>
        <taxon>Dipteronia</taxon>
    </lineage>
</organism>
<protein>
    <recommendedName>
        <fullName evidence="1">Starter acyltransferase (SAT) domain-containing protein</fullName>
    </recommendedName>
</protein>
<dbReference type="AlphaFoldDB" id="A0AAD9Z5Y7"/>
<evidence type="ECO:0000313" key="2">
    <source>
        <dbReference type="EMBL" id="KAK3170452.1"/>
    </source>
</evidence>
<dbReference type="Proteomes" id="UP001281410">
    <property type="component" value="Unassembled WGS sequence"/>
</dbReference>
<reference evidence="2" key="1">
    <citation type="journal article" date="2023" name="Plant J.">
        <title>Genome sequences and population genomics provide insights into the demographic history, inbreeding, and mutation load of two 'living fossil' tree species of Dipteronia.</title>
        <authorList>
            <person name="Feng Y."/>
            <person name="Comes H.P."/>
            <person name="Chen J."/>
            <person name="Zhu S."/>
            <person name="Lu R."/>
            <person name="Zhang X."/>
            <person name="Li P."/>
            <person name="Qiu J."/>
            <person name="Olsen K.M."/>
            <person name="Qiu Y."/>
        </authorList>
    </citation>
    <scope>NUCLEOTIDE SEQUENCE</scope>
    <source>
        <strain evidence="2">NBL</strain>
    </source>
</reference>
<gene>
    <name evidence="2" type="ORF">Dsin_032693</name>
</gene>
<keyword evidence="3" id="KW-1185">Reference proteome</keyword>
<proteinExistence type="predicted"/>
<dbReference type="Pfam" id="PF16073">
    <property type="entry name" value="SAT"/>
    <property type="match status" value="1"/>
</dbReference>
<accession>A0AAD9Z5Y7</accession>